<organism evidence="1 2">
    <name type="scientific">Persea americana</name>
    <name type="common">Avocado</name>
    <dbReference type="NCBI Taxonomy" id="3435"/>
    <lineage>
        <taxon>Eukaryota</taxon>
        <taxon>Viridiplantae</taxon>
        <taxon>Streptophyta</taxon>
        <taxon>Embryophyta</taxon>
        <taxon>Tracheophyta</taxon>
        <taxon>Spermatophyta</taxon>
        <taxon>Magnoliopsida</taxon>
        <taxon>Magnoliidae</taxon>
        <taxon>Laurales</taxon>
        <taxon>Lauraceae</taxon>
        <taxon>Persea</taxon>
    </lineage>
</organism>
<comment type="caution">
    <text evidence="1">The sequence shown here is derived from an EMBL/GenBank/DDBJ whole genome shotgun (WGS) entry which is preliminary data.</text>
</comment>
<accession>A0ACC2L5M0</accession>
<gene>
    <name evidence="1" type="ORF">MRB53_021655</name>
</gene>
<dbReference type="EMBL" id="CM056814">
    <property type="protein sequence ID" value="KAJ8628348.1"/>
    <property type="molecule type" value="Genomic_DNA"/>
</dbReference>
<dbReference type="Proteomes" id="UP001234297">
    <property type="component" value="Chromosome 6"/>
</dbReference>
<name>A0ACC2L5M0_PERAE</name>
<keyword evidence="2" id="KW-1185">Reference proteome</keyword>
<proteinExistence type="predicted"/>
<protein>
    <submittedName>
        <fullName evidence="1">Uncharacterized protein</fullName>
    </submittedName>
</protein>
<sequence>MTHQHEKKGKNDKKSDRKISAICTRRSSAIFSFPPLGAEESRKIHFTADESSSKAAISSFPPLGAEESWKIDFTADESSLKAAISCFPPF</sequence>
<evidence type="ECO:0000313" key="1">
    <source>
        <dbReference type="EMBL" id="KAJ8628348.1"/>
    </source>
</evidence>
<reference evidence="1 2" key="1">
    <citation type="journal article" date="2022" name="Hortic Res">
        <title>A haplotype resolved chromosomal level avocado genome allows analysis of novel avocado genes.</title>
        <authorList>
            <person name="Nath O."/>
            <person name="Fletcher S.J."/>
            <person name="Hayward A."/>
            <person name="Shaw L.M."/>
            <person name="Masouleh A.K."/>
            <person name="Furtado A."/>
            <person name="Henry R.J."/>
            <person name="Mitter N."/>
        </authorList>
    </citation>
    <scope>NUCLEOTIDE SEQUENCE [LARGE SCALE GENOMIC DNA]</scope>
    <source>
        <strain evidence="2">cv. Hass</strain>
    </source>
</reference>
<evidence type="ECO:0000313" key="2">
    <source>
        <dbReference type="Proteomes" id="UP001234297"/>
    </source>
</evidence>